<dbReference type="EMBL" id="MIGC01001821">
    <property type="protein sequence ID" value="PHJ22092.1"/>
    <property type="molecule type" value="Genomic_DNA"/>
</dbReference>
<keyword evidence="2" id="KW-1185">Reference proteome</keyword>
<proteinExistence type="predicted"/>
<dbReference type="GeneID" id="94427458"/>
<dbReference type="VEuPathDB" id="ToxoDB:CSUI_004052"/>
<dbReference type="Proteomes" id="UP000221165">
    <property type="component" value="Unassembled WGS sequence"/>
</dbReference>
<accession>A0A2C6L2J0</accession>
<dbReference type="RefSeq" id="XP_067923769.1">
    <property type="nucleotide sequence ID" value="XM_068064247.1"/>
</dbReference>
<sequence length="101" mass="11093">MWVRQSEQGPWLTHDIGLAFIWTKYTQTGIVYRRIARCYPLRSGRCLSGDCAGDASSALLFPGKDAKQIHCLLKGVSGRAAGVISRGERALYSGFGDVESR</sequence>
<comment type="caution">
    <text evidence="1">The sequence shown here is derived from an EMBL/GenBank/DDBJ whole genome shotgun (WGS) entry which is preliminary data.</text>
</comment>
<evidence type="ECO:0000313" key="2">
    <source>
        <dbReference type="Proteomes" id="UP000221165"/>
    </source>
</evidence>
<organism evidence="1 2">
    <name type="scientific">Cystoisospora suis</name>
    <dbReference type="NCBI Taxonomy" id="483139"/>
    <lineage>
        <taxon>Eukaryota</taxon>
        <taxon>Sar</taxon>
        <taxon>Alveolata</taxon>
        <taxon>Apicomplexa</taxon>
        <taxon>Conoidasida</taxon>
        <taxon>Coccidia</taxon>
        <taxon>Eucoccidiorida</taxon>
        <taxon>Eimeriorina</taxon>
        <taxon>Sarcocystidae</taxon>
        <taxon>Cystoisospora</taxon>
    </lineage>
</organism>
<evidence type="ECO:0000313" key="1">
    <source>
        <dbReference type="EMBL" id="PHJ22092.1"/>
    </source>
</evidence>
<dbReference type="AlphaFoldDB" id="A0A2C6L2J0"/>
<name>A0A2C6L2J0_9APIC</name>
<protein>
    <submittedName>
        <fullName evidence="1">Uncharacterized protein</fullName>
    </submittedName>
</protein>
<reference evidence="1 2" key="1">
    <citation type="journal article" date="2017" name="Int. J. Parasitol.">
        <title>The genome of the protozoan parasite Cystoisospora suis and a reverse vaccinology approach to identify vaccine candidates.</title>
        <authorList>
            <person name="Palmieri N."/>
            <person name="Shrestha A."/>
            <person name="Ruttkowski B."/>
            <person name="Beck T."/>
            <person name="Vogl C."/>
            <person name="Tomley F."/>
            <person name="Blake D.P."/>
            <person name="Joachim A."/>
        </authorList>
    </citation>
    <scope>NUCLEOTIDE SEQUENCE [LARGE SCALE GENOMIC DNA]</scope>
    <source>
        <strain evidence="1 2">Wien I</strain>
    </source>
</reference>
<gene>
    <name evidence="1" type="ORF">CSUI_004052</name>
</gene>